<feature type="signal peptide" evidence="1">
    <location>
        <begin position="1"/>
        <end position="18"/>
    </location>
</feature>
<dbReference type="InterPro" id="IPR011042">
    <property type="entry name" value="6-blade_b-propeller_TolB-like"/>
</dbReference>
<gene>
    <name evidence="3" type="ORF">C2869_05355</name>
</gene>
<keyword evidence="1" id="KW-0732">Signal</keyword>
<dbReference type="KEGG" id="cate:C2869_05355"/>
<sequence length="513" mass="56746">MKLLATSFAVSLACLTAACVSTSNTVEQAVLKVDQATGDITARKPPGVDNNAFYTPAGYKIETITTPDKVLFHATGLDTNAKDEVFVATRLGEVWKFSNNQWTKFADGLHEPTGLLCDDDGSVIVAQKPELTRLVDTDNDGVAEEYNHVSSGWNFHDNYHEFNFGPVKDSKGNYFATLNLSHGGNYKGEHAFSMGSMGSLGGFRGFAYQVDTKGQFIPFAWGLRSPAGLGISPNDELFFTDNQGDWVPTSKMHFMEKGKFYGHPVSLRDVEGYTVESIKAHADNPDFFDKIREKPTVHIPHFEVANSPGNPEWDTTEGKFGPFAGQIFVGDQTRSNVFRVLLDKVNGQYQGAVINFINGFQSGNIRASFDSKGQLWIGQTARGWGARGGKPYGIQKVTWDGTNPFELHNIKLTKTGFRLTFTDKIDSVSAVLKSLSAQQWHYKYSKTYGSPKIDQQTLAISKATLYEDQKTLDIELPLTADKVVEIDFSGLQGVDKRKPSVTKVYYTLNQLIQ</sequence>
<name>A0A2S0VNY9_9ALTE</name>
<feature type="chain" id="PRO_5015782240" description="DUF7133 domain-containing protein" evidence="1">
    <location>
        <begin position="19"/>
        <end position="513"/>
    </location>
</feature>
<dbReference type="RefSeq" id="WP_108601976.1">
    <property type="nucleotide sequence ID" value="NZ_CP026604.1"/>
</dbReference>
<reference evidence="3 4" key="1">
    <citation type="submission" date="2018-01" db="EMBL/GenBank/DDBJ databases">
        <title>Genome sequence of a Cantenovulum-like bacteria.</title>
        <authorList>
            <person name="Tan W.R."/>
            <person name="Lau N.-S."/>
            <person name="Go F."/>
            <person name="Amirul A.-A.A."/>
        </authorList>
    </citation>
    <scope>NUCLEOTIDE SEQUENCE [LARGE SCALE GENOMIC DNA]</scope>
    <source>
        <strain evidence="3 4">CCB-QB4</strain>
    </source>
</reference>
<organism evidence="3 4">
    <name type="scientific">Saccharobesus litoralis</name>
    <dbReference type="NCBI Taxonomy" id="2172099"/>
    <lineage>
        <taxon>Bacteria</taxon>
        <taxon>Pseudomonadati</taxon>
        <taxon>Pseudomonadota</taxon>
        <taxon>Gammaproteobacteria</taxon>
        <taxon>Alteromonadales</taxon>
        <taxon>Alteromonadaceae</taxon>
        <taxon>Saccharobesus</taxon>
    </lineage>
</organism>
<dbReference type="InterPro" id="IPR011041">
    <property type="entry name" value="Quinoprot_gluc/sorb_DH_b-prop"/>
</dbReference>
<dbReference type="InterPro" id="IPR055557">
    <property type="entry name" value="DUF7133"/>
</dbReference>
<evidence type="ECO:0000259" key="2">
    <source>
        <dbReference type="Pfam" id="PF23500"/>
    </source>
</evidence>
<dbReference type="AlphaFoldDB" id="A0A2S0VNY9"/>
<dbReference type="EMBL" id="CP026604">
    <property type="protein sequence ID" value="AWB65903.1"/>
    <property type="molecule type" value="Genomic_DNA"/>
</dbReference>
<dbReference type="PANTHER" id="PTHR33546">
    <property type="entry name" value="LARGE, MULTIFUNCTIONAL SECRETED PROTEIN-RELATED"/>
    <property type="match status" value="1"/>
</dbReference>
<dbReference type="SUPFAM" id="SSF50952">
    <property type="entry name" value="Soluble quinoprotein glucose dehydrogenase"/>
    <property type="match status" value="1"/>
</dbReference>
<dbReference type="Pfam" id="PF23500">
    <property type="entry name" value="DUF7133"/>
    <property type="match status" value="1"/>
</dbReference>
<accession>A0A2S0VNY9</accession>
<dbReference type="Proteomes" id="UP000244441">
    <property type="component" value="Chromosome"/>
</dbReference>
<evidence type="ECO:0000256" key="1">
    <source>
        <dbReference type="SAM" id="SignalP"/>
    </source>
</evidence>
<keyword evidence="4" id="KW-1185">Reference proteome</keyword>
<evidence type="ECO:0000313" key="4">
    <source>
        <dbReference type="Proteomes" id="UP000244441"/>
    </source>
</evidence>
<evidence type="ECO:0000313" key="3">
    <source>
        <dbReference type="EMBL" id="AWB65903.1"/>
    </source>
</evidence>
<dbReference type="Gene3D" id="2.120.10.30">
    <property type="entry name" value="TolB, C-terminal domain"/>
    <property type="match status" value="1"/>
</dbReference>
<dbReference type="PANTHER" id="PTHR33546:SF1">
    <property type="entry name" value="LARGE, MULTIFUNCTIONAL SECRETED PROTEIN"/>
    <property type="match status" value="1"/>
</dbReference>
<dbReference type="PROSITE" id="PS51257">
    <property type="entry name" value="PROKAR_LIPOPROTEIN"/>
    <property type="match status" value="1"/>
</dbReference>
<dbReference type="OrthoDB" id="176168at2"/>
<protein>
    <recommendedName>
        <fullName evidence="2">DUF7133 domain-containing protein</fullName>
    </recommendedName>
</protein>
<proteinExistence type="predicted"/>
<feature type="domain" description="DUF7133" evidence="2">
    <location>
        <begin position="101"/>
        <end position="163"/>
    </location>
</feature>